<reference evidence="1 2" key="1">
    <citation type="submission" date="2017-01" db="EMBL/GenBank/DDBJ databases">
        <authorList>
            <person name="Mah S.A."/>
            <person name="Swanson W.J."/>
            <person name="Moy G.W."/>
            <person name="Vacquier V.D."/>
        </authorList>
    </citation>
    <scope>NUCLEOTIDE SEQUENCE [LARGE SCALE GENOMIC DNA]</scope>
    <source>
        <strain evidence="1 2">ASpG1</strain>
    </source>
</reference>
<organism evidence="1 2">
    <name type="scientific">Alkalispirochaeta americana</name>
    <dbReference type="NCBI Taxonomy" id="159291"/>
    <lineage>
        <taxon>Bacteria</taxon>
        <taxon>Pseudomonadati</taxon>
        <taxon>Spirochaetota</taxon>
        <taxon>Spirochaetia</taxon>
        <taxon>Spirochaetales</taxon>
        <taxon>Spirochaetaceae</taxon>
        <taxon>Alkalispirochaeta</taxon>
    </lineage>
</organism>
<dbReference type="AlphaFoldDB" id="A0A1N6UIJ5"/>
<sequence length="607" mass="66989">MQSIQKTGSCLARVRPAKVRLVALAACFMAGLVLSPSSVWGEESFRNLRGEGIAVVPFENRSGRQPLDRVARELTEALKLTLQVSGQFDLRSLPLERIPPEGGARQEALLRVARERRIDAVLWGDFQETSPGEVLLTASILDVSRGVVLGSEERRSYGDFDIDEAARELLRSTASALLGYPVHYASLVFRPSREGVPYRVFLDGILLGASPPEIRYVPDGVRTLEITIATSRGEIPVYVADRLLRAGEVQEISFALPEITSLEQREIQELQRGAFHLLGDPALYEQAQRLLQESSRLLAEVPEDRLKPSRREQERLELLWDLDREFHGLNPGNFSRRSEWYRPGDPLRGLPVATKLQQQIARETVEAAPVRRNALALFRLLELRWAEALSEEAWDEAALVLEDLVTIDQTFELRETEALARLRQDYLSLLVRAEQQTGRGKVFPLLGIGAGLGGIAGGGYLLATDEADNYSNSPGPLFDWSESELVEMAAGGALVAGGVLAIVSAVRLARGRTPGDRLLQRWSREEQGRIISAAGDIFSRTFEPGQGSWVIILGPAGEIVSLGDRIVTLPAIVPAEQGRAFSVHRPFVVTRDRTRLVPEGVSVIVVD</sequence>
<dbReference type="OrthoDB" id="9944885at2"/>
<evidence type="ECO:0000313" key="1">
    <source>
        <dbReference type="EMBL" id="SIQ65488.1"/>
    </source>
</evidence>
<evidence type="ECO:0000313" key="2">
    <source>
        <dbReference type="Proteomes" id="UP000186400"/>
    </source>
</evidence>
<name>A0A1N6UIJ5_9SPIO</name>
<dbReference type="RefSeq" id="WP_143559201.1">
    <property type="nucleotide sequence ID" value="NZ_FTMS01000012.1"/>
</dbReference>
<dbReference type="Proteomes" id="UP000186400">
    <property type="component" value="Unassembled WGS sequence"/>
</dbReference>
<dbReference type="EMBL" id="FTMS01000012">
    <property type="protein sequence ID" value="SIQ65488.1"/>
    <property type="molecule type" value="Genomic_DNA"/>
</dbReference>
<protein>
    <submittedName>
        <fullName evidence="1">Uncharacterized protein</fullName>
    </submittedName>
</protein>
<accession>A0A1N6UIJ5</accession>
<keyword evidence="2" id="KW-1185">Reference proteome</keyword>
<gene>
    <name evidence="1" type="ORF">SAMN05920897_11278</name>
</gene>
<proteinExistence type="predicted"/>